<evidence type="ECO:0000256" key="6">
    <source>
        <dbReference type="ARBA" id="ARBA00012060"/>
    </source>
</evidence>
<organism evidence="12 13">
    <name type="scientific">Klebsiella pneumoniae IS43</name>
    <dbReference type="NCBI Taxonomy" id="1432552"/>
    <lineage>
        <taxon>Bacteria</taxon>
        <taxon>Pseudomonadati</taxon>
        <taxon>Pseudomonadota</taxon>
        <taxon>Gammaproteobacteria</taxon>
        <taxon>Enterobacterales</taxon>
        <taxon>Enterobacteriaceae</taxon>
        <taxon>Klebsiella/Raoultella group</taxon>
        <taxon>Klebsiella</taxon>
        <taxon>Klebsiella pneumoniae complex</taxon>
    </lineage>
</organism>
<gene>
    <name evidence="8" type="primary">aroQ</name>
</gene>
<evidence type="ECO:0000313" key="13">
    <source>
        <dbReference type="Proteomes" id="UP000019183"/>
    </source>
</evidence>
<feature type="active site" description="Proton donor" evidence="8 9">
    <location>
        <position position="103"/>
    </location>
</feature>
<dbReference type="EMBL" id="CBWK010000239">
    <property type="protein sequence ID" value="CDL08731.1"/>
    <property type="molecule type" value="Genomic_DNA"/>
</dbReference>
<sequence length="167" mass="18446">MAVKFHILLLNGPNINMLGTREPEKYGPLTLAEIVNRLTSEAAALNVSLDHLQSNAEHALIDRIHQAKDNVDYILINPAAFTHTSVAIRDALLAVNIPFIEIHLSNVYAREPFRQHSYLSDVAAGVICGLGADGYSYALQTAVKTPVTITLNKEYGTHSWIFVRLKN</sequence>
<evidence type="ECO:0000256" key="3">
    <source>
        <dbReference type="ARBA" id="ARBA00004902"/>
    </source>
</evidence>
<dbReference type="EC" id="4.2.1.10" evidence="6 8"/>
<evidence type="ECO:0000256" key="9">
    <source>
        <dbReference type="PIRSR" id="PIRSR001399-1"/>
    </source>
</evidence>
<dbReference type="InterPro" id="IPR018509">
    <property type="entry name" value="DHquinase_II_CS"/>
</dbReference>
<dbReference type="Gene3D" id="3.40.50.9100">
    <property type="entry name" value="Dehydroquinase, class II"/>
    <property type="match status" value="1"/>
</dbReference>
<feature type="binding site" evidence="8 10">
    <location>
        <position position="83"/>
    </location>
    <ligand>
        <name>substrate</name>
    </ligand>
</feature>
<feature type="binding site" evidence="8 10">
    <location>
        <begin position="104"/>
        <end position="105"/>
    </location>
    <ligand>
        <name>substrate</name>
    </ligand>
</feature>
<dbReference type="CDD" id="cd00466">
    <property type="entry name" value="DHQase_II"/>
    <property type="match status" value="1"/>
</dbReference>
<dbReference type="UniPathway" id="UPA00053">
    <property type="reaction ID" value="UER00086"/>
</dbReference>
<keyword evidence="8" id="KW-0028">Amino-acid biosynthesis</keyword>
<feature type="binding site" evidence="8 10">
    <location>
        <position position="77"/>
    </location>
    <ligand>
        <name>substrate</name>
    </ligand>
</feature>
<dbReference type="NCBIfam" id="NF003804">
    <property type="entry name" value="PRK05395.1-1"/>
    <property type="match status" value="1"/>
</dbReference>
<dbReference type="PROSITE" id="PS01029">
    <property type="entry name" value="DEHYDROQUINASE_II"/>
    <property type="match status" value="1"/>
</dbReference>
<keyword evidence="13" id="KW-1185">Reference proteome</keyword>
<dbReference type="eggNOG" id="COG0757">
    <property type="taxonomic scope" value="Bacteria"/>
</dbReference>
<name>W1DGP5_KLEPN</name>
<evidence type="ECO:0000256" key="2">
    <source>
        <dbReference type="ARBA" id="ARBA00003924"/>
    </source>
</evidence>
<feature type="site" description="Transition state stabilizer" evidence="8 11">
    <location>
        <position position="21"/>
    </location>
</feature>
<evidence type="ECO:0000256" key="5">
    <source>
        <dbReference type="ARBA" id="ARBA00011193"/>
    </source>
</evidence>
<evidence type="ECO:0000256" key="4">
    <source>
        <dbReference type="ARBA" id="ARBA00011037"/>
    </source>
</evidence>
<reference evidence="12" key="1">
    <citation type="submission" date="2013-10" db="EMBL/GenBank/DDBJ databases">
        <title>Antibiotic resistance diversity of beta-lactamase producers in the General Hospital Vienna.</title>
        <authorList>
            <person name="Barisic I."/>
            <person name="Mitteregger D."/>
            <person name="Hirschl A.M."/>
            <person name="Noehammer C."/>
            <person name="Wiesinger-Mayr H."/>
        </authorList>
    </citation>
    <scope>NUCLEOTIDE SEQUENCE [LARGE SCALE GENOMIC DNA]</scope>
    <source>
        <strain evidence="12">IS43</strain>
    </source>
</reference>
<dbReference type="InterPro" id="IPR036441">
    <property type="entry name" value="DHquinase_II_sf"/>
</dbReference>
<evidence type="ECO:0000256" key="7">
    <source>
        <dbReference type="ARBA" id="ARBA00023239"/>
    </source>
</evidence>
<evidence type="ECO:0000256" key="10">
    <source>
        <dbReference type="PIRSR" id="PIRSR001399-2"/>
    </source>
</evidence>
<dbReference type="PIRSF" id="PIRSF001399">
    <property type="entry name" value="DHquinase_II"/>
    <property type="match status" value="1"/>
</dbReference>
<comment type="subunit">
    <text evidence="5 8">Homododecamer.</text>
</comment>
<dbReference type="GO" id="GO:0009073">
    <property type="term" value="P:aromatic amino acid family biosynthetic process"/>
    <property type="evidence" value="ECO:0007669"/>
    <property type="project" value="UniProtKB-KW"/>
</dbReference>
<proteinExistence type="inferred from homology"/>
<dbReference type="Pfam" id="PF01220">
    <property type="entry name" value="DHquinase_II"/>
    <property type="match status" value="1"/>
</dbReference>
<protein>
    <recommendedName>
        <fullName evidence="6 8">3-dehydroquinate dehydratase</fullName>
        <shortName evidence="8">3-dehydroquinase</shortName>
        <ecNumber evidence="6 8">4.2.1.10</ecNumber>
    </recommendedName>
    <alternativeName>
        <fullName evidence="8">Type II DHQase</fullName>
    </alternativeName>
</protein>
<dbReference type="NCBIfam" id="NF003806">
    <property type="entry name" value="PRK05395.1-3"/>
    <property type="match status" value="1"/>
</dbReference>
<dbReference type="PANTHER" id="PTHR21272">
    <property type="entry name" value="CATABOLIC 3-DEHYDROQUINASE"/>
    <property type="match status" value="1"/>
</dbReference>
<dbReference type="InterPro" id="IPR001874">
    <property type="entry name" value="DHquinase_II"/>
</dbReference>
<feature type="binding site" evidence="8 10">
    <location>
        <position position="90"/>
    </location>
    <ligand>
        <name>substrate</name>
    </ligand>
</feature>
<feature type="binding site" evidence="8 10">
    <location>
        <position position="114"/>
    </location>
    <ligand>
        <name>substrate</name>
    </ligand>
</feature>
<comment type="function">
    <text evidence="2 8">Catalyzes a trans-dehydration via an enolate intermediate.</text>
</comment>
<evidence type="ECO:0000256" key="1">
    <source>
        <dbReference type="ARBA" id="ARBA00001864"/>
    </source>
</evidence>
<dbReference type="GO" id="GO:0019631">
    <property type="term" value="P:quinate catabolic process"/>
    <property type="evidence" value="ECO:0007669"/>
    <property type="project" value="TreeGrafter"/>
</dbReference>
<comment type="similarity">
    <text evidence="4 8">Belongs to the type-II 3-dehydroquinase family.</text>
</comment>
<evidence type="ECO:0000313" key="12">
    <source>
        <dbReference type="EMBL" id="CDL08731.1"/>
    </source>
</evidence>
<dbReference type="Proteomes" id="UP000019183">
    <property type="component" value="Unassembled WGS sequence"/>
</dbReference>
<dbReference type="PANTHER" id="PTHR21272:SF3">
    <property type="entry name" value="CATABOLIC 3-DEHYDROQUINASE"/>
    <property type="match status" value="1"/>
</dbReference>
<dbReference type="HAMAP" id="MF_00169">
    <property type="entry name" value="AroQ"/>
    <property type="match status" value="1"/>
</dbReference>
<dbReference type="GO" id="GO:0003855">
    <property type="term" value="F:3-dehydroquinate dehydratase activity"/>
    <property type="evidence" value="ECO:0007669"/>
    <property type="project" value="UniProtKB-UniRule"/>
</dbReference>
<dbReference type="AlphaFoldDB" id="W1DGP5"/>
<keyword evidence="8" id="KW-0057">Aromatic amino acid biosynthesis</keyword>
<dbReference type="GO" id="GO:0008652">
    <property type="term" value="P:amino acid biosynthetic process"/>
    <property type="evidence" value="ECO:0007669"/>
    <property type="project" value="UniProtKB-KW"/>
</dbReference>
<dbReference type="GO" id="GO:0009423">
    <property type="term" value="P:chorismate biosynthetic process"/>
    <property type="evidence" value="ECO:0007669"/>
    <property type="project" value="UniProtKB-UniRule"/>
</dbReference>
<dbReference type="SUPFAM" id="SSF52304">
    <property type="entry name" value="Type II 3-dehydroquinate dehydratase"/>
    <property type="match status" value="1"/>
</dbReference>
<evidence type="ECO:0000256" key="8">
    <source>
        <dbReference type="HAMAP-Rule" id="MF_00169"/>
    </source>
</evidence>
<comment type="pathway">
    <text evidence="3 8">Metabolic intermediate biosynthesis; chorismate biosynthesis; chorismate from D-erythrose 4-phosphate and phosphoenolpyruvate: step 3/7.</text>
</comment>
<dbReference type="NCBIfam" id="NF003805">
    <property type="entry name" value="PRK05395.1-2"/>
    <property type="match status" value="1"/>
</dbReference>
<comment type="caution">
    <text evidence="12">The sequence shown here is derived from an EMBL/GenBank/DDBJ whole genome shotgun (WGS) entry which is preliminary data.</text>
</comment>
<comment type="catalytic activity">
    <reaction evidence="1 8">
        <text>3-dehydroquinate = 3-dehydroshikimate + H2O</text>
        <dbReference type="Rhea" id="RHEA:21096"/>
        <dbReference type="ChEBI" id="CHEBI:15377"/>
        <dbReference type="ChEBI" id="CHEBI:16630"/>
        <dbReference type="ChEBI" id="CHEBI:32364"/>
        <dbReference type="EC" id="4.2.1.10"/>
    </reaction>
</comment>
<accession>W1DGP5</accession>
<keyword evidence="7 8" id="KW-0456">Lyase</keyword>
<dbReference type="NCBIfam" id="TIGR01088">
    <property type="entry name" value="aroQ"/>
    <property type="match status" value="1"/>
</dbReference>
<evidence type="ECO:0000256" key="11">
    <source>
        <dbReference type="PIRSR" id="PIRSR001399-3"/>
    </source>
</evidence>
<dbReference type="NCBIfam" id="NF003807">
    <property type="entry name" value="PRK05395.1-4"/>
    <property type="match status" value="1"/>
</dbReference>
<feature type="active site" description="Proton acceptor" evidence="8 9">
    <location>
        <position position="26"/>
    </location>
</feature>